<gene>
    <name evidence="1" type="ORF">SAMN05660324_3940</name>
</gene>
<organism evidence="1 2">
    <name type="scientific">Klenkia brasiliensis</name>
    <dbReference type="NCBI Taxonomy" id="333142"/>
    <lineage>
        <taxon>Bacteria</taxon>
        <taxon>Bacillati</taxon>
        <taxon>Actinomycetota</taxon>
        <taxon>Actinomycetes</taxon>
        <taxon>Geodermatophilales</taxon>
        <taxon>Geodermatophilaceae</taxon>
        <taxon>Klenkia</taxon>
    </lineage>
</organism>
<proteinExistence type="predicted"/>
<reference evidence="2" key="1">
    <citation type="submission" date="2016-10" db="EMBL/GenBank/DDBJ databases">
        <authorList>
            <person name="Varghese N."/>
            <person name="Submissions S."/>
        </authorList>
    </citation>
    <scope>NUCLEOTIDE SEQUENCE [LARGE SCALE GENOMIC DNA]</scope>
    <source>
        <strain evidence="2">DSM 44526</strain>
    </source>
</reference>
<name>A0A1G7YG01_9ACTN</name>
<sequence length="176" mass="18844">MSTAAQFAAKAAQLGPAVREGQTRGVRAGALRATTIIREEINGAVPSGRLKMNGKPKRVGAGFRMLAGSAAKISAQGPLHLVERDTSAHYEPRDATSSRVSYRLRGGRLTATEKKRRGRAGKAKGVSVPGIGFRRFVIHPGTTGKHPFERGQLRARTEVGRIILDEVADGIRAVLR</sequence>
<dbReference type="Proteomes" id="UP000198863">
    <property type="component" value="Unassembled WGS sequence"/>
</dbReference>
<dbReference type="EMBL" id="FNCF01000007">
    <property type="protein sequence ID" value="SDG95276.1"/>
    <property type="molecule type" value="Genomic_DNA"/>
</dbReference>
<evidence type="ECO:0000313" key="1">
    <source>
        <dbReference type="EMBL" id="SDG95276.1"/>
    </source>
</evidence>
<protein>
    <recommendedName>
        <fullName evidence="3">Phage protein, HK97 gp10 family</fullName>
    </recommendedName>
</protein>
<keyword evidence="2" id="KW-1185">Reference proteome</keyword>
<evidence type="ECO:0008006" key="3">
    <source>
        <dbReference type="Google" id="ProtNLM"/>
    </source>
</evidence>
<accession>A0A1G7YG01</accession>
<dbReference type="RefSeq" id="WP_091067555.1">
    <property type="nucleotide sequence ID" value="NZ_FNCF01000007.1"/>
</dbReference>
<evidence type="ECO:0000313" key="2">
    <source>
        <dbReference type="Proteomes" id="UP000198863"/>
    </source>
</evidence>
<dbReference type="AlphaFoldDB" id="A0A1G7YG01"/>